<proteinExistence type="predicted"/>
<feature type="region of interest" description="Disordered" evidence="1">
    <location>
        <begin position="416"/>
        <end position="504"/>
    </location>
</feature>
<dbReference type="Proteomes" id="UP000469430">
    <property type="component" value="Unassembled WGS sequence"/>
</dbReference>
<name>A0A6I4TRL6_9SPHN</name>
<sequence>MPRVPQYQPHQASPVETTPARLRTTDNSFGIAGGIAAGLPRLAQALQDHGTREEEELRRDDAYARDLALGLQRDIGSLARDFAGLSGKAAADAGAEAKARILALESAALDQASSPRMRTMLEELSAGPLAQALDLVASHSRRGLRQMGGEAARGERDLAIEGALAAQADPAAMARARRQVIEANARLAEAEEWDEARFGEENARTLSDMHTRMVRAVLDDGGDLDLAGAYFEANRDEMAPRDITLTEAALRGPRELADTARVVDEAIAASTIEPGDTDAPFDLTGTIRHIKARTDLSEAQRQNALAQARKRHSLEQAALSEKHEAGRKAFDRWAEQADFDRDLYVQDGEVPASILWQLSPIEQANLEMLRTTNLARLSDDEEIYAKEEFFEQQHKLADQTNQTGWEREFQNLAPGRPFTLSFKDHMPTNGHYQPEAASFGISDEMSANLGSRGRTSGRRTPVRRSQPTPPAVANRTAAPPNARPSTPSENRPPRNTASAPPRWSSLDNLIFREVQNYNRENGLEITDERAVPFDLILAMVAVEAGYNKKAYQKDPMQVNNNFSNDSTDWVDEKEALGLTRGVPPGQQLSIRAGIRWLVYKAYRHDDLGRPVEFRGWLEAADRYNGGGNPRYLEKIRAALTSIRQERYAGSRQ</sequence>
<accession>A0A6I4TRL6</accession>
<dbReference type="OrthoDB" id="7282926at2"/>
<evidence type="ECO:0008006" key="4">
    <source>
        <dbReference type="Google" id="ProtNLM"/>
    </source>
</evidence>
<feature type="compositionally biased region" description="Low complexity" evidence="1">
    <location>
        <begin position="471"/>
        <end position="488"/>
    </location>
</feature>
<organism evidence="2 3">
    <name type="scientific">Croceibacterium xixiisoli</name>
    <dbReference type="NCBI Taxonomy" id="1476466"/>
    <lineage>
        <taxon>Bacteria</taxon>
        <taxon>Pseudomonadati</taxon>
        <taxon>Pseudomonadota</taxon>
        <taxon>Alphaproteobacteria</taxon>
        <taxon>Sphingomonadales</taxon>
        <taxon>Erythrobacteraceae</taxon>
        <taxon>Croceibacterium</taxon>
    </lineage>
</organism>
<feature type="region of interest" description="Disordered" evidence="1">
    <location>
        <begin position="1"/>
        <end position="21"/>
    </location>
</feature>
<gene>
    <name evidence="2" type="ORF">GRI97_06025</name>
</gene>
<evidence type="ECO:0000313" key="2">
    <source>
        <dbReference type="EMBL" id="MXO98542.1"/>
    </source>
</evidence>
<keyword evidence="3" id="KW-1185">Reference proteome</keyword>
<comment type="caution">
    <text evidence="2">The sequence shown here is derived from an EMBL/GenBank/DDBJ whole genome shotgun (WGS) entry which is preliminary data.</text>
</comment>
<reference evidence="2 3" key="1">
    <citation type="submission" date="2019-12" db="EMBL/GenBank/DDBJ databases">
        <title>Genomic-based taxomic classification of the family Erythrobacteraceae.</title>
        <authorList>
            <person name="Xu L."/>
        </authorList>
    </citation>
    <scope>NUCLEOTIDE SEQUENCE [LARGE SCALE GENOMIC DNA]</scope>
    <source>
        <strain evidence="2 3">S36</strain>
    </source>
</reference>
<protein>
    <recommendedName>
        <fullName evidence="4">Transglycosylase SLT domain-containing protein</fullName>
    </recommendedName>
</protein>
<dbReference type="RefSeq" id="WP_161390171.1">
    <property type="nucleotide sequence ID" value="NZ_JBHSCP010000001.1"/>
</dbReference>
<dbReference type="AlphaFoldDB" id="A0A6I4TRL6"/>
<dbReference type="EMBL" id="WTYJ01000001">
    <property type="protein sequence ID" value="MXO98542.1"/>
    <property type="molecule type" value="Genomic_DNA"/>
</dbReference>
<evidence type="ECO:0000256" key="1">
    <source>
        <dbReference type="SAM" id="MobiDB-lite"/>
    </source>
</evidence>
<evidence type="ECO:0000313" key="3">
    <source>
        <dbReference type="Proteomes" id="UP000469430"/>
    </source>
</evidence>